<protein>
    <recommendedName>
        <fullName evidence="2">DUF305 domain-containing protein</fullName>
    </recommendedName>
</protein>
<evidence type="ECO:0000259" key="2">
    <source>
        <dbReference type="Pfam" id="PF03713"/>
    </source>
</evidence>
<feature type="transmembrane region" description="Helical" evidence="1">
    <location>
        <begin position="6"/>
        <end position="28"/>
    </location>
</feature>
<proteinExistence type="predicted"/>
<dbReference type="InterPro" id="IPR012347">
    <property type="entry name" value="Ferritin-like"/>
</dbReference>
<keyword evidence="1" id="KW-1133">Transmembrane helix</keyword>
<dbReference type="Pfam" id="PF03713">
    <property type="entry name" value="DUF305"/>
    <property type="match status" value="1"/>
</dbReference>
<organism evidence="3 4">
    <name type="scientific">Candidatus Shapirobacteria bacterium GW2011_GWE1_38_10</name>
    <dbReference type="NCBI Taxonomy" id="1618488"/>
    <lineage>
        <taxon>Bacteria</taxon>
        <taxon>Candidatus Shapironibacteriota</taxon>
    </lineage>
</organism>
<keyword evidence="1" id="KW-0812">Transmembrane</keyword>
<evidence type="ECO:0000256" key="1">
    <source>
        <dbReference type="SAM" id="Phobius"/>
    </source>
</evidence>
<accession>A0A0G0I334</accession>
<dbReference type="EMBL" id="LBTX01000021">
    <property type="protein sequence ID" value="KKQ48977.1"/>
    <property type="molecule type" value="Genomic_DNA"/>
</dbReference>
<dbReference type="AlphaFoldDB" id="A0A0G0I334"/>
<evidence type="ECO:0000313" key="3">
    <source>
        <dbReference type="EMBL" id="KKQ48977.1"/>
    </source>
</evidence>
<dbReference type="PATRIC" id="fig|1618488.3.peg.900"/>
<sequence>MKNNNVTYGLVGAIIGGLLVWFSISSGVRSNNYGMMRMMGFSSFNQSNNNAESSQLDAHFIEQMIPHHEDAITMAKLAETKATKPEVKKLASDIIKSQGKEIEQMKSWYKSWFGRDLSTGKEVMNQHGMMGSTSSMHMGMMGNDSDSKRLEDAQDFDRAFVEDMIPHHQMAVMMASMLKDGTIRPEMKKLADDIITAQTSEISMMRSWLTNWNK</sequence>
<gene>
    <name evidence="3" type="ORF">US68_C0021G0013</name>
</gene>
<dbReference type="InterPro" id="IPR005183">
    <property type="entry name" value="DUF305_CopM-like"/>
</dbReference>
<dbReference type="PANTHER" id="PTHR36933">
    <property type="entry name" value="SLL0788 PROTEIN"/>
    <property type="match status" value="1"/>
</dbReference>
<feature type="domain" description="DUF305" evidence="2">
    <location>
        <begin position="57"/>
        <end position="209"/>
    </location>
</feature>
<comment type="caution">
    <text evidence="3">The sequence shown here is derived from an EMBL/GenBank/DDBJ whole genome shotgun (WGS) entry which is preliminary data.</text>
</comment>
<evidence type="ECO:0000313" key="4">
    <source>
        <dbReference type="Proteomes" id="UP000034231"/>
    </source>
</evidence>
<name>A0A0G0I334_9BACT</name>
<dbReference type="Proteomes" id="UP000034231">
    <property type="component" value="Unassembled WGS sequence"/>
</dbReference>
<dbReference type="Gene3D" id="1.20.1260.10">
    <property type="match status" value="1"/>
</dbReference>
<dbReference type="PANTHER" id="PTHR36933:SF1">
    <property type="entry name" value="SLL0788 PROTEIN"/>
    <property type="match status" value="1"/>
</dbReference>
<keyword evidence="1" id="KW-0472">Membrane</keyword>
<reference evidence="3 4" key="1">
    <citation type="journal article" date="2015" name="Nature">
        <title>rRNA introns, odd ribosomes, and small enigmatic genomes across a large radiation of phyla.</title>
        <authorList>
            <person name="Brown C.T."/>
            <person name="Hug L.A."/>
            <person name="Thomas B.C."/>
            <person name="Sharon I."/>
            <person name="Castelle C.J."/>
            <person name="Singh A."/>
            <person name="Wilkins M.J."/>
            <person name="Williams K.H."/>
            <person name="Banfield J.F."/>
        </authorList>
    </citation>
    <scope>NUCLEOTIDE SEQUENCE [LARGE SCALE GENOMIC DNA]</scope>
</reference>